<sequence>MNSYRRAFGDVVTTALIGSGLVLGVGSPATATATATATAPAPSAAQADVLGVITAPLLSGVGQVGQTLTVAPPVWDLLSPLDVVSNSYQWLRDGVPIPGATDLTYAVTTDDAGHQITTRVTGTLLGLIPLVGTALSNGIDIPLPIDPDPDPDPGAVLTALVAPVLTGVPAVGELLSLSQVEWSLPGVTTTIQWLSDGVPIPGAQGLSFIPGAEHAGTEITAVVTGTLAGIPIVQLLTNGLGIPLVGAPGTPVATAFPIPTGTGKVGTLLTGTAPAWNTSDVVTTYQWQRNTIPIPGATSLTYTVKPEDFGKALRLTATGTKGDAIGTASSATVLGKLGDLLAETAPSISGVAKAGNVLTVQPGAWGLGTLPTFGYQWYLDNQPITGATNSQYVVKVTDAGRRLAVLVNVTRLGFTPASAAAGPVTVPKVASKTTLKLLKKKIKQGKAGLLRITLAPGSLRPSGKVKIFDGRKLRRPTPCAWPTTAPGS</sequence>
<accession>A0A1H0CD04</accession>
<organism evidence="2 3">
    <name type="scientific">Nocardioides szechwanensis</name>
    <dbReference type="NCBI Taxonomy" id="1005944"/>
    <lineage>
        <taxon>Bacteria</taxon>
        <taxon>Bacillati</taxon>
        <taxon>Actinomycetota</taxon>
        <taxon>Actinomycetes</taxon>
        <taxon>Propionibacteriales</taxon>
        <taxon>Nocardioidaceae</taxon>
        <taxon>Nocardioides</taxon>
    </lineage>
</organism>
<feature type="chain" id="PRO_5011569516" evidence="1">
    <location>
        <begin position="32"/>
        <end position="488"/>
    </location>
</feature>
<evidence type="ECO:0000313" key="2">
    <source>
        <dbReference type="EMBL" id="SDN55661.1"/>
    </source>
</evidence>
<protein>
    <submittedName>
        <fullName evidence="2">Uncharacterized protein</fullName>
    </submittedName>
</protein>
<dbReference type="EMBL" id="FNIC01000003">
    <property type="protein sequence ID" value="SDN55661.1"/>
    <property type="molecule type" value="Genomic_DNA"/>
</dbReference>
<dbReference type="Proteomes" id="UP000199004">
    <property type="component" value="Unassembled WGS sequence"/>
</dbReference>
<keyword evidence="3" id="KW-1185">Reference proteome</keyword>
<dbReference type="RefSeq" id="WP_091025010.1">
    <property type="nucleotide sequence ID" value="NZ_BKAE01000006.1"/>
</dbReference>
<proteinExistence type="predicted"/>
<evidence type="ECO:0000256" key="1">
    <source>
        <dbReference type="SAM" id="SignalP"/>
    </source>
</evidence>
<keyword evidence="1" id="KW-0732">Signal</keyword>
<name>A0A1H0CD04_9ACTN</name>
<evidence type="ECO:0000313" key="3">
    <source>
        <dbReference type="Proteomes" id="UP000199004"/>
    </source>
</evidence>
<gene>
    <name evidence="2" type="ORF">SAMN05192576_2386</name>
</gene>
<feature type="signal peptide" evidence="1">
    <location>
        <begin position="1"/>
        <end position="31"/>
    </location>
</feature>
<dbReference type="OrthoDB" id="5485729at2"/>
<dbReference type="STRING" id="1005944.SAMN05192576_2386"/>
<dbReference type="AlphaFoldDB" id="A0A1H0CD04"/>
<dbReference type="Gene3D" id="2.60.40.2700">
    <property type="match status" value="4"/>
</dbReference>
<reference evidence="2 3" key="1">
    <citation type="submission" date="2016-10" db="EMBL/GenBank/DDBJ databases">
        <authorList>
            <person name="de Groot N.N."/>
        </authorList>
    </citation>
    <scope>NUCLEOTIDE SEQUENCE [LARGE SCALE GENOMIC DNA]</scope>
    <source>
        <strain evidence="2 3">CGMCC 1.11147</strain>
    </source>
</reference>